<feature type="domain" description="Peptidase S9 prolyl oligopeptidase catalytic" evidence="1">
    <location>
        <begin position="424"/>
        <end position="631"/>
    </location>
</feature>
<dbReference type="InterPro" id="IPR029058">
    <property type="entry name" value="AB_hydrolase_fold"/>
</dbReference>
<dbReference type="PANTHER" id="PTHR43056">
    <property type="entry name" value="PEPTIDASE S9 PROLYL OLIGOPEPTIDASE"/>
    <property type="match status" value="1"/>
</dbReference>
<dbReference type="AlphaFoldDB" id="A0A160TRJ4"/>
<dbReference type="Gene3D" id="3.40.50.1820">
    <property type="entry name" value="alpha/beta hydrolase"/>
    <property type="match status" value="1"/>
</dbReference>
<dbReference type="SUPFAM" id="SSF82171">
    <property type="entry name" value="DPP6 N-terminal domain-like"/>
    <property type="match status" value="1"/>
</dbReference>
<dbReference type="GO" id="GO:0008236">
    <property type="term" value="F:serine-type peptidase activity"/>
    <property type="evidence" value="ECO:0007669"/>
    <property type="project" value="InterPro"/>
</dbReference>
<gene>
    <name evidence="2" type="ORF">MGWOODY_XGa2030</name>
</gene>
<proteinExistence type="predicted"/>
<dbReference type="EMBL" id="CZRL01000022">
    <property type="protein sequence ID" value="CUS50326.1"/>
    <property type="molecule type" value="Genomic_DNA"/>
</dbReference>
<dbReference type="GO" id="GO:0006508">
    <property type="term" value="P:proteolysis"/>
    <property type="evidence" value="ECO:0007669"/>
    <property type="project" value="InterPro"/>
</dbReference>
<name>A0A160TRJ4_9ZZZZ</name>
<evidence type="ECO:0000313" key="2">
    <source>
        <dbReference type="EMBL" id="CUS50326.1"/>
    </source>
</evidence>
<dbReference type="Pfam" id="PF00326">
    <property type="entry name" value="Peptidase_S9"/>
    <property type="match status" value="1"/>
</dbReference>
<reference evidence="2" key="1">
    <citation type="submission" date="2015-10" db="EMBL/GenBank/DDBJ databases">
        <authorList>
            <person name="Gilbert D.G."/>
        </authorList>
    </citation>
    <scope>NUCLEOTIDE SEQUENCE</scope>
</reference>
<dbReference type="SUPFAM" id="SSF53474">
    <property type="entry name" value="alpha/beta-Hydrolases"/>
    <property type="match status" value="1"/>
</dbReference>
<sequence>MPSRKVSPYGSWDSPITAELITQGGLKLSEVRVDGPDLYWLEGRPDQGGRYVVVCRTADGKTVDIVPEGFNARTAVHEYGGGAYAVCDGVVYFSNWDDQRIYRSAEGRTTVVTDEPAIERGDRYADLTVSNDSRWILAVRERHHPDREADNELVIVPVDGTGAVKVLAAGNDFYSSPRQSPAGDRVCWLSWDHPNLPWDGCELWVAEFDSASGTVSEPRCVSGGRDVSVVQPEWAPDGSLVFISDESGWWNLTRWSETGISPLLSESVDHGGPAWVFGLRTYSFSTSGDIVLKDTRDNQGSFRTIGLDGRERTRLPVPHTSIADVTVFGDRVAYVGASPTSVAEVVSVHPASGQTDALRLSSNVNLGAEWLSVPEDITFPTSGGERAHAYYYPPANPEFEAAGSETPPLLVISHGGPTSATSPSLSLAIQFWTSRGFAVADVNYRGSTGYGRAFRDALKGNWGVYDTDDCIAAADFLVERGQADTDRVAIRGGSAGGYTTINALTFHDRFAVGATYYGIADLSVFIGDTHKFESRYLDSLIGPYPESKQLYHDRSAINFTDQLSCPMIILQGLEDKIVPPSQAEIMASALREKNIPFSLIMFEGEQHGFRQSTNIRRSLMAELYFYGRVLGFEPAGSLDPVQIENEAALPS</sequence>
<dbReference type="InterPro" id="IPR011042">
    <property type="entry name" value="6-blade_b-propeller_TolB-like"/>
</dbReference>
<dbReference type="PANTHER" id="PTHR43056:SF5">
    <property type="entry name" value="PEPTIDASE S9 PROLYL OLIGOPEPTIDASE CATALYTIC DOMAIN-CONTAINING PROTEIN"/>
    <property type="match status" value="1"/>
</dbReference>
<dbReference type="Gene3D" id="2.120.10.30">
    <property type="entry name" value="TolB, C-terminal domain"/>
    <property type="match status" value="1"/>
</dbReference>
<evidence type="ECO:0000259" key="1">
    <source>
        <dbReference type="Pfam" id="PF00326"/>
    </source>
</evidence>
<dbReference type="InterPro" id="IPR050585">
    <property type="entry name" value="Xaa-Pro_dipeptidyl-ppase/CocE"/>
</dbReference>
<accession>A0A160TRJ4</accession>
<dbReference type="InterPro" id="IPR001375">
    <property type="entry name" value="Peptidase_S9_cat"/>
</dbReference>
<organism evidence="2">
    <name type="scientific">hydrothermal vent metagenome</name>
    <dbReference type="NCBI Taxonomy" id="652676"/>
    <lineage>
        <taxon>unclassified sequences</taxon>
        <taxon>metagenomes</taxon>
        <taxon>ecological metagenomes</taxon>
    </lineage>
</organism>
<protein>
    <submittedName>
        <fullName evidence="2">Prolyl oligopeptidase family protein</fullName>
    </submittedName>
</protein>